<dbReference type="Gene3D" id="2.40.70.10">
    <property type="entry name" value="Acid Proteases"/>
    <property type="match status" value="1"/>
</dbReference>
<feature type="compositionally biased region" description="Basic and acidic residues" evidence="1">
    <location>
        <begin position="398"/>
        <end position="412"/>
    </location>
</feature>
<feature type="region of interest" description="Disordered" evidence="1">
    <location>
        <begin position="63"/>
        <end position="127"/>
    </location>
</feature>
<feature type="compositionally biased region" description="Pro residues" evidence="1">
    <location>
        <begin position="77"/>
        <end position="98"/>
    </location>
</feature>
<feature type="compositionally biased region" description="Polar residues" evidence="1">
    <location>
        <begin position="104"/>
        <end position="114"/>
    </location>
</feature>
<feature type="region of interest" description="Disordered" evidence="1">
    <location>
        <begin position="498"/>
        <end position="522"/>
    </location>
</feature>
<dbReference type="EMBL" id="JADGIZ020000003">
    <property type="protein sequence ID" value="KAL2919557.1"/>
    <property type="molecule type" value="Genomic_DNA"/>
</dbReference>
<dbReference type="Pfam" id="PF13975">
    <property type="entry name" value="gag-asp_proteas"/>
    <property type="match status" value="1"/>
</dbReference>
<dbReference type="InterPro" id="IPR021109">
    <property type="entry name" value="Peptidase_aspartic_dom_sf"/>
</dbReference>
<sequence length="620" mass="66691">MLAEAADNYAENLRILEENPALMLAAVQLYKAGKLAGPMPTPGVATPATTQEDDELTAFFESDTVRPGSSVSTALPFPGPGQWPGPPFRLPTVDPPPSEPRRVPTSTYQTSSVASMGPIAGRPRPLTGSRLMLDPQVAEMMRDPLSNALELGTMVQTPKPDASQAKLAQGLALREDVITLPAPDLDDSSPAGFEATLRATEAITELTNNVVMAVEEHLTAQVIRTSWPKELLKSLYAKLGVPHAGGEVPLGLLTPRLICHTLVELKGRAAMQRWALNILSTMTLAASATGQLTDLYLAFDRYAAVVCPPGTGQSAIVGKFVDACIPVIENFQLDAAQKVAEAPTLHEAYTSLIKLMSKKGYAPGASQLGAASSAPSGRMPRTQRRHDEATRLPSGNRAPRERSECIFHPGDAHDGIGGGQVVCRKHIPDPDLRSVRDHFIRKRGVSLKKVVRYAKEKGLEAKLAIPRHLRWYVPMAPRQTPAVSEVLTVELAPAEAQQVSNPLKRGHADSVTASTNEPPPVPAMSGDPSCCAFSASVNGWLGVAQIDTGSDINVVSRAFARTAGLKAKRDERGVRARSFNGQYTKLEWTCEFTVRVGDYERRVVAFVSDMHSTQIILGKP</sequence>
<dbReference type="CDD" id="cd00303">
    <property type="entry name" value="retropepsin_like"/>
    <property type="match status" value="1"/>
</dbReference>
<comment type="caution">
    <text evidence="2">The sequence shown here is derived from an EMBL/GenBank/DDBJ whole genome shotgun (WGS) entry which is preliminary data.</text>
</comment>
<feature type="region of interest" description="Disordered" evidence="1">
    <location>
        <begin position="366"/>
        <end position="412"/>
    </location>
</feature>
<name>A0ABR4NJ68_9FUNG</name>
<keyword evidence="3" id="KW-1185">Reference proteome</keyword>
<accession>A0ABR4NJ68</accession>
<organism evidence="2 3">
    <name type="scientific">Polyrhizophydium stewartii</name>
    <dbReference type="NCBI Taxonomy" id="2732419"/>
    <lineage>
        <taxon>Eukaryota</taxon>
        <taxon>Fungi</taxon>
        <taxon>Fungi incertae sedis</taxon>
        <taxon>Chytridiomycota</taxon>
        <taxon>Chytridiomycota incertae sedis</taxon>
        <taxon>Chytridiomycetes</taxon>
        <taxon>Rhizophydiales</taxon>
        <taxon>Rhizophydiales incertae sedis</taxon>
        <taxon>Polyrhizophydium</taxon>
    </lineage>
</organism>
<gene>
    <name evidence="2" type="ORF">HK105_201205</name>
</gene>
<protein>
    <recommendedName>
        <fullName evidence="4">Peptidase A2 domain-containing protein</fullName>
    </recommendedName>
</protein>
<evidence type="ECO:0008006" key="4">
    <source>
        <dbReference type="Google" id="ProtNLM"/>
    </source>
</evidence>
<proteinExistence type="predicted"/>
<evidence type="ECO:0000313" key="3">
    <source>
        <dbReference type="Proteomes" id="UP001527925"/>
    </source>
</evidence>
<reference evidence="2 3" key="1">
    <citation type="submission" date="2023-09" db="EMBL/GenBank/DDBJ databases">
        <title>Pangenome analysis of Batrachochytrium dendrobatidis and related Chytrids.</title>
        <authorList>
            <person name="Yacoub M.N."/>
            <person name="Stajich J.E."/>
            <person name="James T.Y."/>
        </authorList>
    </citation>
    <scope>NUCLEOTIDE SEQUENCE [LARGE SCALE GENOMIC DNA]</scope>
    <source>
        <strain evidence="2 3">JEL0888</strain>
    </source>
</reference>
<dbReference type="Proteomes" id="UP001527925">
    <property type="component" value="Unassembled WGS sequence"/>
</dbReference>
<evidence type="ECO:0000313" key="2">
    <source>
        <dbReference type="EMBL" id="KAL2919557.1"/>
    </source>
</evidence>
<dbReference type="SUPFAM" id="SSF50630">
    <property type="entry name" value="Acid proteases"/>
    <property type="match status" value="1"/>
</dbReference>
<evidence type="ECO:0000256" key="1">
    <source>
        <dbReference type="SAM" id="MobiDB-lite"/>
    </source>
</evidence>